<keyword evidence="5 7" id="KW-0472">Membrane</keyword>
<feature type="transmembrane region" description="Helical" evidence="7">
    <location>
        <begin position="354"/>
        <end position="374"/>
    </location>
</feature>
<feature type="transmembrane region" description="Helical" evidence="7">
    <location>
        <begin position="505"/>
        <end position="525"/>
    </location>
</feature>
<feature type="region of interest" description="Disordered" evidence="6">
    <location>
        <begin position="77"/>
        <end position="101"/>
    </location>
</feature>
<feature type="transmembrane region" description="Helical" evidence="7">
    <location>
        <begin position="465"/>
        <end position="485"/>
    </location>
</feature>
<organism evidence="9 10">
    <name type="scientific">Frondihabitans peucedani</name>
    <dbReference type="NCBI Taxonomy" id="598626"/>
    <lineage>
        <taxon>Bacteria</taxon>
        <taxon>Bacillati</taxon>
        <taxon>Actinomycetota</taxon>
        <taxon>Actinomycetes</taxon>
        <taxon>Micrococcales</taxon>
        <taxon>Microbacteriaceae</taxon>
        <taxon>Frondihabitans</taxon>
    </lineage>
</organism>
<accession>A0ABP8E4J2</accession>
<feature type="transmembrane region" description="Helical" evidence="7">
    <location>
        <begin position="433"/>
        <end position="453"/>
    </location>
</feature>
<feature type="transmembrane region" description="Helical" evidence="7">
    <location>
        <begin position="883"/>
        <end position="906"/>
    </location>
</feature>
<dbReference type="InterPro" id="IPR003838">
    <property type="entry name" value="ABC3_permease_C"/>
</dbReference>
<keyword evidence="2" id="KW-1003">Cell membrane</keyword>
<evidence type="ECO:0000256" key="3">
    <source>
        <dbReference type="ARBA" id="ARBA00022692"/>
    </source>
</evidence>
<reference evidence="10" key="1">
    <citation type="journal article" date="2019" name="Int. J. Syst. Evol. Microbiol.">
        <title>The Global Catalogue of Microorganisms (GCM) 10K type strain sequencing project: providing services to taxonomists for standard genome sequencing and annotation.</title>
        <authorList>
            <consortium name="The Broad Institute Genomics Platform"/>
            <consortium name="The Broad Institute Genome Sequencing Center for Infectious Disease"/>
            <person name="Wu L."/>
            <person name="Ma J."/>
        </authorList>
    </citation>
    <scope>NUCLEOTIDE SEQUENCE [LARGE SCALE GENOMIC DNA]</scope>
    <source>
        <strain evidence="10">JCM 17442</strain>
    </source>
</reference>
<name>A0ABP8E4J2_9MICO</name>
<evidence type="ECO:0000313" key="9">
    <source>
        <dbReference type="EMBL" id="GAA4266965.1"/>
    </source>
</evidence>
<evidence type="ECO:0000256" key="5">
    <source>
        <dbReference type="ARBA" id="ARBA00023136"/>
    </source>
</evidence>
<comment type="subcellular location">
    <subcellularLocation>
        <location evidence="1">Cell membrane</location>
        <topology evidence="1">Multi-pass membrane protein</topology>
    </subcellularLocation>
</comment>
<evidence type="ECO:0000256" key="1">
    <source>
        <dbReference type="ARBA" id="ARBA00004651"/>
    </source>
</evidence>
<evidence type="ECO:0000313" key="10">
    <source>
        <dbReference type="Proteomes" id="UP001501594"/>
    </source>
</evidence>
<evidence type="ECO:0000256" key="2">
    <source>
        <dbReference type="ARBA" id="ARBA00022475"/>
    </source>
</evidence>
<feature type="compositionally biased region" description="Low complexity" evidence="6">
    <location>
        <begin position="77"/>
        <end position="100"/>
    </location>
</feature>
<evidence type="ECO:0000259" key="8">
    <source>
        <dbReference type="Pfam" id="PF02687"/>
    </source>
</evidence>
<protein>
    <recommendedName>
        <fullName evidence="8">ABC3 transporter permease C-terminal domain-containing protein</fullName>
    </recommendedName>
</protein>
<feature type="transmembrane region" description="Helical" evidence="7">
    <location>
        <begin position="394"/>
        <end position="421"/>
    </location>
</feature>
<dbReference type="Proteomes" id="UP001501594">
    <property type="component" value="Unassembled WGS sequence"/>
</dbReference>
<feature type="transmembrane region" description="Helical" evidence="7">
    <location>
        <begin position="558"/>
        <end position="578"/>
    </location>
</feature>
<dbReference type="EMBL" id="BAABAU010000003">
    <property type="protein sequence ID" value="GAA4266965.1"/>
    <property type="molecule type" value="Genomic_DNA"/>
</dbReference>
<evidence type="ECO:0000256" key="6">
    <source>
        <dbReference type="SAM" id="MobiDB-lite"/>
    </source>
</evidence>
<feature type="transmembrane region" description="Helical" evidence="7">
    <location>
        <begin position="786"/>
        <end position="808"/>
    </location>
</feature>
<keyword evidence="3 7" id="KW-0812">Transmembrane</keyword>
<feature type="domain" description="ABC3 transporter permease C-terminal" evidence="8">
    <location>
        <begin position="791"/>
        <end position="905"/>
    </location>
</feature>
<evidence type="ECO:0000256" key="7">
    <source>
        <dbReference type="SAM" id="Phobius"/>
    </source>
</evidence>
<sequence length="921" mass="93578">MNSPKPGRRAPRGRRISGAALALRTLRAHVSSALGIALLSLLLAAAGIVTPQVTSALLAAGLDYDVTRATAVERDLTTTFPGGPAVGTAPTAGDAGTSSGRRLDAADEEVWGAFDSELASVRASLPSPLRRATGPAEYAATTSSMDLVQFPGGLLGSALSLTSGPGFASRVRIVQGSAPTAVTVPGDTIPLMLTRSSADVLRWRVGAVHEMTTSDGGTARARLTGIFVPRDRSDDFWGHSFGVLSVTYRAASKGPPTPVATGVVAGAGYPALQALPQAGYQGDLQTQAWFPIRSSGLDPANAATIATQVRRFSSVRHSVPSAGDAPLPFSTRLPDVVADAQARLATASSLSDSVLAGPLGAALALEILLARLVVTRARSALELIGARGAGPGWLRLRVMLFASVAAVPGAIVGGLLGSVAARFVAGSGPSESLFAAVVLAVALLPVVVFGLSLPRLVRREGRVPLRSLVEAGTVLLTVVSALVVARRGIGEAPPGAGLDPVPAALPVLLGLTGCIVALRLLGPLLDAARARAKRRRGPSLATGLALARRNRTGTAAPLFAATIGIAVALFCSVLGSTLSHGLDEAAHARVGADVSAVTSPLDFTTEIPFDTVPGEAHTAFVSDTAQVQIKAGTATVLATAVVVDPASLRRVQAGVPGAVPLPAALGRSAARGTPVVLSGDLADRLAQTGGTIEGQRLEPVEVSRAPLGLLPDTDLWLVVSESRASSLGVDNDAPDRTLLRLDQGADSRAAAAGVRRLLGGGIAVSTVDQVEAELSENPLVPGLQRIAVEAAVLAASFGLLSLLAATVLETAERRRRIDLLTLLGMSRSQRRRLVLAETAPLGATALAAGCVVAALMVALVLPSADLRSFTGAQARPAIHLDPVILPLLVLAGLAATAAVSAVAVALSRPLAPGSHRPEGSE</sequence>
<feature type="transmembrane region" description="Helical" evidence="7">
    <location>
        <begin position="833"/>
        <end position="863"/>
    </location>
</feature>
<proteinExistence type="predicted"/>
<evidence type="ECO:0000256" key="4">
    <source>
        <dbReference type="ARBA" id="ARBA00022989"/>
    </source>
</evidence>
<gene>
    <name evidence="9" type="ORF">GCM10022256_25770</name>
</gene>
<keyword evidence="4 7" id="KW-1133">Transmembrane helix</keyword>
<comment type="caution">
    <text evidence="9">The sequence shown here is derived from an EMBL/GenBank/DDBJ whole genome shotgun (WGS) entry which is preliminary data.</text>
</comment>
<dbReference type="Pfam" id="PF02687">
    <property type="entry name" value="FtsX"/>
    <property type="match status" value="1"/>
</dbReference>
<dbReference type="RefSeq" id="WP_344796811.1">
    <property type="nucleotide sequence ID" value="NZ_BAABAU010000003.1"/>
</dbReference>
<keyword evidence="10" id="KW-1185">Reference proteome</keyword>